<accession>A0A7S4GM51</accession>
<dbReference type="GO" id="GO:0005615">
    <property type="term" value="C:extracellular space"/>
    <property type="evidence" value="ECO:0007669"/>
    <property type="project" value="TreeGrafter"/>
</dbReference>
<dbReference type="Gene3D" id="2.30.180.10">
    <property type="entry name" value="FAS1 domain"/>
    <property type="match status" value="2"/>
</dbReference>
<reference evidence="2" key="1">
    <citation type="submission" date="2021-01" db="EMBL/GenBank/DDBJ databases">
        <authorList>
            <person name="Corre E."/>
            <person name="Pelletier E."/>
            <person name="Niang G."/>
            <person name="Scheremetjew M."/>
            <person name="Finn R."/>
            <person name="Kale V."/>
            <person name="Holt S."/>
            <person name="Cochrane G."/>
            <person name="Meng A."/>
            <person name="Brown T."/>
            <person name="Cohen L."/>
        </authorList>
    </citation>
    <scope>NUCLEOTIDE SEQUENCE</scope>
    <source>
        <strain evidence="2">LB1974</strain>
    </source>
</reference>
<protein>
    <recommendedName>
        <fullName evidence="1">FAS1 domain-containing protein</fullName>
    </recommendedName>
</protein>
<dbReference type="SUPFAM" id="SSF82153">
    <property type="entry name" value="FAS1 domain"/>
    <property type="match status" value="2"/>
</dbReference>
<evidence type="ECO:0000313" key="2">
    <source>
        <dbReference type="EMBL" id="CAE0841094.1"/>
    </source>
</evidence>
<dbReference type="InterPro" id="IPR050904">
    <property type="entry name" value="Adhesion/Biosynth-related"/>
</dbReference>
<feature type="domain" description="FAS1" evidence="1">
    <location>
        <begin position="1"/>
        <end position="111"/>
    </location>
</feature>
<gene>
    <name evidence="2" type="ORF">OMAR00294_LOCUS886</name>
</gene>
<dbReference type="EMBL" id="HBJB01001001">
    <property type="protein sequence ID" value="CAE0841094.1"/>
    <property type="molecule type" value="Transcribed_RNA"/>
</dbReference>
<evidence type="ECO:0000259" key="1">
    <source>
        <dbReference type="PROSITE" id="PS50213"/>
    </source>
</evidence>
<sequence length="284" mass="29446">MFEWANTGGALYTVFAPTSAAFLAMVDADNEIADSDALLALPDLAEILTYHVVPGKVMAANLTAGSVDTLTPPAQLTVALPESGATINGNALAAQDIMAGNGVIHKIDAVLRPVTRTIVEKAAEEGLTHFVSALEAANLTDLLNGTDQYTVFAPNNSAFEAAVAALGEDVLAGLMDRPDFPEILKYHVVPMKVTVADLDGGQIATLHPTARITVAAVEGGGSVDGEMFTAMNIAAGNGVIHKIERVLMPVTMTVVEVAAEEGLTHFVSALDAANLTDLLNGTDQ</sequence>
<dbReference type="PANTHER" id="PTHR10900:SF77">
    <property type="entry name" value="FI19380P1"/>
    <property type="match status" value="1"/>
</dbReference>
<dbReference type="InterPro" id="IPR000782">
    <property type="entry name" value="FAS1_domain"/>
</dbReference>
<dbReference type="SMART" id="SM00554">
    <property type="entry name" value="FAS1"/>
    <property type="match status" value="2"/>
</dbReference>
<proteinExistence type="predicted"/>
<dbReference type="Pfam" id="PF02469">
    <property type="entry name" value="Fasciclin"/>
    <property type="match status" value="2"/>
</dbReference>
<dbReference type="PANTHER" id="PTHR10900">
    <property type="entry name" value="PERIOSTIN-RELATED"/>
    <property type="match status" value="1"/>
</dbReference>
<feature type="domain" description="FAS1" evidence="1">
    <location>
        <begin position="114"/>
        <end position="247"/>
    </location>
</feature>
<dbReference type="AlphaFoldDB" id="A0A7S4GM51"/>
<name>A0A7S4GM51_OXYMA</name>
<dbReference type="PROSITE" id="PS50213">
    <property type="entry name" value="FAS1"/>
    <property type="match status" value="2"/>
</dbReference>
<organism evidence="2">
    <name type="scientific">Oxyrrhis marina</name>
    <name type="common">Dinoflagellate</name>
    <dbReference type="NCBI Taxonomy" id="2969"/>
    <lineage>
        <taxon>Eukaryota</taxon>
        <taxon>Sar</taxon>
        <taxon>Alveolata</taxon>
        <taxon>Dinophyceae</taxon>
        <taxon>Oxyrrhinales</taxon>
        <taxon>Oxyrrhinaceae</taxon>
        <taxon>Oxyrrhis</taxon>
    </lineage>
</organism>
<dbReference type="InterPro" id="IPR036378">
    <property type="entry name" value="FAS1_dom_sf"/>
</dbReference>